<proteinExistence type="predicted"/>
<dbReference type="PANTHER" id="PTHR38433">
    <property type="match status" value="1"/>
</dbReference>
<evidence type="ECO:0000313" key="1">
    <source>
        <dbReference type="EMBL" id="EHP68644.1"/>
    </source>
</evidence>
<dbReference type="AlphaFoldDB" id="H2C918"/>
<dbReference type="RefSeq" id="WP_009075289.1">
    <property type="nucleotide sequence ID" value="NZ_JH597770.1"/>
</dbReference>
<evidence type="ECO:0000313" key="2">
    <source>
        <dbReference type="Proteomes" id="UP000003980"/>
    </source>
</evidence>
<dbReference type="PANTHER" id="PTHR38433:SF1">
    <property type="entry name" value="DUF1641 DOMAIN-CONTAINING PROTEIN"/>
    <property type="match status" value="1"/>
</dbReference>
<sequence>MESIERHALDNILKEEKLLTVNKFLDILSTLDKLGLLDVIQGAINDEELMTKLFSGILNDKALSLLINYKNLGELADLVLNEKTQDKLKFLLELAGTLQHSGVVEPLLGMLKDEDVMGRIISALVNDKTLELMQNWENLLNITLMLTKRETSESLEYFLSFLNELRTSGILDPIRGLLKDEETLGKIISALVNDFTLGLVSNWSDIAKHLSSLDLTGFKGYVDIINAAGKAINDVNYKPIRSVFDILRSLKDPDIQNGLGFLFSVIKELGKMAKEKNAPH</sequence>
<protein>
    <recommendedName>
        <fullName evidence="3">DUF1641 domain-containing protein</fullName>
    </recommendedName>
</protein>
<organism evidence="1 2">
    <name type="scientific">Metallosphaera yellowstonensis MK1</name>
    <dbReference type="NCBI Taxonomy" id="671065"/>
    <lineage>
        <taxon>Archaea</taxon>
        <taxon>Thermoproteota</taxon>
        <taxon>Thermoprotei</taxon>
        <taxon>Sulfolobales</taxon>
        <taxon>Sulfolobaceae</taxon>
        <taxon>Metallosphaera</taxon>
    </lineage>
</organism>
<dbReference type="HOGENOM" id="CLU_062162_0_0_2"/>
<accession>H2C918</accession>
<reference evidence="1 2" key="1">
    <citation type="submission" date="2012-01" db="EMBL/GenBank/DDBJ databases">
        <title>Improved High-Quality Draft sequence of Metallosphaera yellowstonensis MK1.</title>
        <authorList>
            <consortium name="US DOE Joint Genome Institute"/>
            <person name="Lucas S."/>
            <person name="Han J."/>
            <person name="Cheng J.-F."/>
            <person name="Goodwin L."/>
            <person name="Pitluck S."/>
            <person name="Peters L."/>
            <person name="Teshima H."/>
            <person name="Detter J.C."/>
            <person name="Han C."/>
            <person name="Tapia R."/>
            <person name="Land M."/>
            <person name="Hauser L."/>
            <person name="Kyrpides N."/>
            <person name="Kozubal M."/>
            <person name="Macur R.E."/>
            <person name="Jay Z."/>
            <person name="Inskeep W."/>
            <person name="Woyke T."/>
        </authorList>
    </citation>
    <scope>NUCLEOTIDE SEQUENCE [LARGE SCALE GENOMIC DNA]</scope>
    <source>
        <strain evidence="1 2">MK1</strain>
    </source>
</reference>
<gene>
    <name evidence="1" type="ORF">MetMK1DRAFT_00030870</name>
</gene>
<dbReference type="OrthoDB" id="56850at2157"/>
<dbReference type="Proteomes" id="UP000003980">
    <property type="component" value="Unassembled WGS sequence"/>
</dbReference>
<dbReference type="Pfam" id="PF07849">
    <property type="entry name" value="DUF1641"/>
    <property type="match status" value="1"/>
</dbReference>
<dbReference type="eggNOG" id="arCOG02115">
    <property type="taxonomic scope" value="Archaea"/>
</dbReference>
<keyword evidence="2" id="KW-1185">Reference proteome</keyword>
<dbReference type="InterPro" id="IPR012440">
    <property type="entry name" value="DUF1641"/>
</dbReference>
<dbReference type="EMBL" id="JH597770">
    <property type="protein sequence ID" value="EHP68644.1"/>
    <property type="molecule type" value="Genomic_DNA"/>
</dbReference>
<dbReference type="STRING" id="671065.MetMK1DRAFT_00030870"/>
<evidence type="ECO:0008006" key="3">
    <source>
        <dbReference type="Google" id="ProtNLM"/>
    </source>
</evidence>
<name>H2C918_9CREN</name>